<evidence type="ECO:0000259" key="5">
    <source>
        <dbReference type="PROSITE" id="PS50213"/>
    </source>
</evidence>
<dbReference type="PANTHER" id="PTHR24038:SF8">
    <property type="entry name" value="STABILIN-1"/>
    <property type="match status" value="1"/>
</dbReference>
<proteinExistence type="predicted"/>
<dbReference type="FunFam" id="2.30.180.10:FF:000005">
    <property type="entry name" value="Stabilin 2"/>
    <property type="match status" value="2"/>
</dbReference>
<evidence type="ECO:0000313" key="7">
    <source>
        <dbReference type="RefSeq" id="XP_013922233.1"/>
    </source>
</evidence>
<dbReference type="OrthoDB" id="8924685at2759"/>
<dbReference type="Proteomes" id="UP000504617">
    <property type="component" value="Unplaced"/>
</dbReference>
<protein>
    <submittedName>
        <fullName evidence="7">Stabilin-1-like</fullName>
    </submittedName>
</protein>
<sequence length="349" mass="39110">MVGKGPYTIFVPHADYLQKTTTFAEWEKAGCIKDLLRYHTVICQMLLSDDLESQDSITALSGHKIRVSVKENSLYLNDEVKIIESDITRENGVIHFIDGILAPYDLQHHSIPCNQSEKTIIEVAEAHGYNIYSKLLKETGLLNLVNNTLHQPFTMLWPTDEAFNSLPAEMQQWLYHKDHRSKLSAYLKGHMVRDIKVLASKLTELSSLRTLHGSTISFSCSKTNAGDIVVDNGNAKIVQRYMEFNVGIAYGTDHLLEPPDLGSRCDEFQTVEISHSLDQGSPTLDLWPSTIPRYASNWSTQTSEAPSMGCNQHAKPRPLQSMEKPFSTELVRGAKNVGSAALDKKKTFS</sequence>
<name>A0A6I9YDJ2_9SAUR</name>
<dbReference type="RefSeq" id="XP_013922233.1">
    <property type="nucleotide sequence ID" value="XM_014066758.1"/>
</dbReference>
<keyword evidence="3" id="KW-1015">Disulfide bond</keyword>
<evidence type="ECO:0000256" key="2">
    <source>
        <dbReference type="ARBA" id="ARBA00023136"/>
    </source>
</evidence>
<dbReference type="KEGG" id="tsr:106549181"/>
<feature type="domain" description="FAS1" evidence="5">
    <location>
        <begin position="116"/>
        <end position="256"/>
    </location>
</feature>
<dbReference type="Pfam" id="PF02469">
    <property type="entry name" value="Fasciclin"/>
    <property type="match status" value="2"/>
</dbReference>
<keyword evidence="4" id="KW-0325">Glycoprotein</keyword>
<dbReference type="GeneID" id="106549181"/>
<dbReference type="GO" id="GO:0016020">
    <property type="term" value="C:membrane"/>
    <property type="evidence" value="ECO:0007669"/>
    <property type="project" value="UniProtKB-SubCell"/>
</dbReference>
<dbReference type="InterPro" id="IPR000782">
    <property type="entry name" value="FAS1_domain"/>
</dbReference>
<evidence type="ECO:0000256" key="3">
    <source>
        <dbReference type="ARBA" id="ARBA00023157"/>
    </source>
</evidence>
<keyword evidence="2" id="KW-0472">Membrane</keyword>
<gene>
    <name evidence="7" type="primary">LOC106549181</name>
</gene>
<accession>A0A6I9YDJ2</accession>
<dbReference type="PROSITE" id="PS50213">
    <property type="entry name" value="FAS1"/>
    <property type="match status" value="2"/>
</dbReference>
<organism evidence="6 7">
    <name type="scientific">Thamnophis sirtalis</name>
    <dbReference type="NCBI Taxonomy" id="35019"/>
    <lineage>
        <taxon>Eukaryota</taxon>
        <taxon>Metazoa</taxon>
        <taxon>Chordata</taxon>
        <taxon>Craniata</taxon>
        <taxon>Vertebrata</taxon>
        <taxon>Euteleostomi</taxon>
        <taxon>Lepidosauria</taxon>
        <taxon>Squamata</taxon>
        <taxon>Bifurcata</taxon>
        <taxon>Unidentata</taxon>
        <taxon>Episquamata</taxon>
        <taxon>Toxicofera</taxon>
        <taxon>Serpentes</taxon>
        <taxon>Colubroidea</taxon>
        <taxon>Colubridae</taxon>
        <taxon>Natricinae</taxon>
        <taxon>Thamnophis</taxon>
    </lineage>
</organism>
<dbReference type="Gene3D" id="2.30.180.10">
    <property type="entry name" value="FAS1 domain"/>
    <property type="match status" value="2"/>
</dbReference>
<evidence type="ECO:0000256" key="1">
    <source>
        <dbReference type="ARBA" id="ARBA00004370"/>
    </source>
</evidence>
<comment type="subcellular location">
    <subcellularLocation>
        <location evidence="1">Membrane</location>
    </subcellularLocation>
</comment>
<dbReference type="SUPFAM" id="SSF82153">
    <property type="entry name" value="FAS1 domain"/>
    <property type="match status" value="2"/>
</dbReference>
<dbReference type="PANTHER" id="PTHR24038">
    <property type="entry name" value="STABILIN"/>
    <property type="match status" value="1"/>
</dbReference>
<evidence type="ECO:0000256" key="4">
    <source>
        <dbReference type="ARBA" id="ARBA00023180"/>
    </source>
</evidence>
<reference evidence="7" key="1">
    <citation type="submission" date="2025-08" db="UniProtKB">
        <authorList>
            <consortium name="RefSeq"/>
        </authorList>
    </citation>
    <scope>IDENTIFICATION</scope>
    <source>
        <tissue evidence="7">Skeletal muscle</tissue>
    </source>
</reference>
<dbReference type="AlphaFoldDB" id="A0A6I9YDJ2"/>
<feature type="domain" description="FAS1" evidence="5">
    <location>
        <begin position="1"/>
        <end position="101"/>
    </location>
</feature>
<evidence type="ECO:0000313" key="6">
    <source>
        <dbReference type="Proteomes" id="UP000504617"/>
    </source>
</evidence>
<dbReference type="SMART" id="SM00554">
    <property type="entry name" value="FAS1"/>
    <property type="match status" value="2"/>
</dbReference>
<keyword evidence="6" id="KW-1185">Reference proteome</keyword>
<dbReference type="InterPro" id="IPR036378">
    <property type="entry name" value="FAS1_dom_sf"/>
</dbReference>